<keyword evidence="2" id="KW-0812">Transmembrane</keyword>
<evidence type="ECO:0000313" key="3">
    <source>
        <dbReference type="EMBL" id="KAG6373984.1"/>
    </source>
</evidence>
<proteinExistence type="predicted"/>
<feature type="transmembrane region" description="Helical" evidence="2">
    <location>
        <begin position="284"/>
        <end position="306"/>
    </location>
</feature>
<reference evidence="3" key="1">
    <citation type="submission" date="2021-03" db="EMBL/GenBank/DDBJ databases">
        <title>Evolutionary innovations through gain and loss of genes in the ectomycorrhizal Boletales.</title>
        <authorList>
            <person name="Wu G."/>
            <person name="Miyauchi S."/>
            <person name="Morin E."/>
            <person name="Yang Z.-L."/>
            <person name="Xu J."/>
            <person name="Martin F.M."/>
        </authorList>
    </citation>
    <scope>NUCLEOTIDE SEQUENCE</scope>
    <source>
        <strain evidence="3">BR01</strain>
    </source>
</reference>
<evidence type="ECO:0000256" key="1">
    <source>
        <dbReference type="SAM" id="MobiDB-lite"/>
    </source>
</evidence>
<name>A0A8I2YKG3_9AGAM</name>
<dbReference type="AlphaFoldDB" id="A0A8I2YKG3"/>
<keyword evidence="2" id="KW-0472">Membrane</keyword>
<dbReference type="OrthoDB" id="2693417at2759"/>
<gene>
    <name evidence="3" type="ORF">JVT61DRAFT_4616</name>
</gene>
<keyword evidence="2" id="KW-1133">Transmembrane helix</keyword>
<comment type="caution">
    <text evidence="3">The sequence shown here is derived from an EMBL/GenBank/DDBJ whole genome shotgun (WGS) entry which is preliminary data.</text>
</comment>
<feature type="compositionally biased region" description="Polar residues" evidence="1">
    <location>
        <begin position="93"/>
        <end position="112"/>
    </location>
</feature>
<sequence>MQTQAAQPQRRHHGRVGVGATPVDPSGQLIQPSVLNAAPLAVVAPRTRRDRHLPARYRGQADEGEEISIHDHSDVLDDSVENTATPNALAADNPTSGHGPQARGSPTITGPSATDRPVDPLATNVSSTSNKAFNIEYFFRKETEDTICTVCERIATEFAAQGSAYNVQYHFSPKTSNTPLHHHIEVRHAFLYLEQVEKNGWAIRAKFTKSAFTSGYTFKTLKHVLSQVGVKLDALPPPPPPDPLDRLPLGVIQPQKSKFGASLPPFTVDGLKDHMVHYLVANDLSYASFFSIVVLGTPQILISLIAQKHAS</sequence>
<accession>A0A8I2YKG3</accession>
<evidence type="ECO:0000313" key="4">
    <source>
        <dbReference type="Proteomes" id="UP000683000"/>
    </source>
</evidence>
<feature type="region of interest" description="Disordered" evidence="1">
    <location>
        <begin position="85"/>
        <end position="117"/>
    </location>
</feature>
<evidence type="ECO:0000256" key="2">
    <source>
        <dbReference type="SAM" id="Phobius"/>
    </source>
</evidence>
<organism evidence="3 4">
    <name type="scientific">Boletus reticuloceps</name>
    <dbReference type="NCBI Taxonomy" id="495285"/>
    <lineage>
        <taxon>Eukaryota</taxon>
        <taxon>Fungi</taxon>
        <taxon>Dikarya</taxon>
        <taxon>Basidiomycota</taxon>
        <taxon>Agaricomycotina</taxon>
        <taxon>Agaricomycetes</taxon>
        <taxon>Agaricomycetidae</taxon>
        <taxon>Boletales</taxon>
        <taxon>Boletineae</taxon>
        <taxon>Boletaceae</taxon>
        <taxon>Boletoideae</taxon>
        <taxon>Boletus</taxon>
    </lineage>
</organism>
<protein>
    <submittedName>
        <fullName evidence="3">Uncharacterized protein</fullName>
    </submittedName>
</protein>
<dbReference type="Proteomes" id="UP000683000">
    <property type="component" value="Unassembled WGS sequence"/>
</dbReference>
<keyword evidence="4" id="KW-1185">Reference proteome</keyword>
<feature type="region of interest" description="Disordered" evidence="1">
    <location>
        <begin position="1"/>
        <end position="24"/>
    </location>
</feature>
<dbReference type="EMBL" id="JAGFBS010000019">
    <property type="protein sequence ID" value="KAG6373984.1"/>
    <property type="molecule type" value="Genomic_DNA"/>
</dbReference>